<dbReference type="RefSeq" id="WP_143040750.1">
    <property type="nucleotide sequence ID" value="NZ_FNSR01000003.1"/>
</dbReference>
<dbReference type="OrthoDB" id="8738370at2"/>
<dbReference type="EMBL" id="FOAJ01000001">
    <property type="protein sequence ID" value="SEK26474.1"/>
    <property type="molecule type" value="Genomic_DNA"/>
</dbReference>
<proteinExistence type="predicted"/>
<reference evidence="2" key="1">
    <citation type="submission" date="2016-10" db="EMBL/GenBank/DDBJ databases">
        <authorList>
            <person name="Varghese N."/>
            <person name="Submissions S."/>
        </authorList>
    </citation>
    <scope>NUCLEOTIDE SEQUENCE [LARGE SCALE GENOMIC DNA]</scope>
    <source>
        <strain evidence="2">LMG 26416</strain>
    </source>
</reference>
<dbReference type="PANTHER" id="PTHR34496:SF10">
    <property type="entry name" value="GLCNAC TRANSFERASE"/>
    <property type="match status" value="1"/>
</dbReference>
<dbReference type="InterPro" id="IPR029044">
    <property type="entry name" value="Nucleotide-diphossugar_trans"/>
</dbReference>
<keyword evidence="1" id="KW-0808">Transferase</keyword>
<keyword evidence="2" id="KW-1185">Reference proteome</keyword>
<name>A0A1H7FKZ8_9BURK</name>
<dbReference type="Pfam" id="PF11397">
    <property type="entry name" value="GlcNAc"/>
    <property type="match status" value="2"/>
</dbReference>
<organism evidence="1 2">
    <name type="scientific">Paraburkholderia caballeronis</name>
    <dbReference type="NCBI Taxonomy" id="416943"/>
    <lineage>
        <taxon>Bacteria</taxon>
        <taxon>Pseudomonadati</taxon>
        <taxon>Pseudomonadota</taxon>
        <taxon>Betaproteobacteria</taxon>
        <taxon>Burkholderiales</taxon>
        <taxon>Burkholderiaceae</taxon>
        <taxon>Paraburkholderia</taxon>
    </lineage>
</organism>
<protein>
    <submittedName>
        <fullName evidence="1">Glycosyltransferase (GlcNAc)</fullName>
    </submittedName>
</protein>
<evidence type="ECO:0000313" key="1">
    <source>
        <dbReference type="EMBL" id="SEK26474.1"/>
    </source>
</evidence>
<evidence type="ECO:0000313" key="2">
    <source>
        <dbReference type="Proteomes" id="UP000199120"/>
    </source>
</evidence>
<dbReference type="Proteomes" id="UP000199120">
    <property type="component" value="Unassembled WGS sequence"/>
</dbReference>
<dbReference type="STRING" id="416943.SAMN05445871_5874"/>
<gene>
    <name evidence="1" type="ORF">SAMN05192542_101370</name>
</gene>
<dbReference type="AlphaFoldDB" id="A0A1H7FKZ8"/>
<dbReference type="GO" id="GO:0016740">
    <property type="term" value="F:transferase activity"/>
    <property type="evidence" value="ECO:0007669"/>
    <property type="project" value="UniProtKB-KW"/>
</dbReference>
<accession>A0A1H7FKZ8</accession>
<dbReference type="SUPFAM" id="SSF53448">
    <property type="entry name" value="Nucleotide-diphospho-sugar transferases"/>
    <property type="match status" value="1"/>
</dbReference>
<dbReference type="InterPro" id="IPR021067">
    <property type="entry name" value="Glycosyltransferase"/>
</dbReference>
<dbReference type="PANTHER" id="PTHR34496">
    <property type="entry name" value="GLCNAC TRANSFERASE-RELATED"/>
    <property type="match status" value="1"/>
</dbReference>
<sequence>MTTLPALHQDAHDDSIFVQIASYRDPQLLPTLVDLIGKSRRPRRMRIVVCWQHAPDEPLGAFWRHGFGKWRVEKTDAWDVHHLDYLDAKVELIDVPHLATQGACWARNLIQQRYRGERYTLQLDSHHRFVVRWDALLIDMLESLRDESPKPLLTAYLPAFRPDGGPPPADSAPLLMVFSRFSSDGVAQFRSNALPDWPTLTRPVRARFYSAHFAFADGHFAENVQHDPDYFFQGEEISISVRAFTHGYDLYHPHRVAAWHEYTRKQSAKVWDDHSTGAKENGHVEQHWSERNARAMQRNRELFGTDGHSLADDRFGRYGFGTVRTIADYEAYAGLDFARRGVQQTLLDGLPPVPGAVRPVSDAAWCASMLRSNDVRVCVHRSAFEREATAADAQPVLSSATLARVAIYDAAGTALHHRTLDAEQLVKHRSADWLDLHAAFEATLERIPARYVVELANDAGQLLSRVEQPIDG</sequence>